<protein>
    <submittedName>
        <fullName evidence="1">Uncharacterized protein</fullName>
    </submittedName>
</protein>
<gene>
    <name evidence="1" type="ORF">EOD39_9538</name>
</gene>
<dbReference type="Proteomes" id="UP000289886">
    <property type="component" value="Unassembled WGS sequence"/>
</dbReference>
<comment type="caution">
    <text evidence="1">The sequence shown here is derived from an EMBL/GenBank/DDBJ whole genome shotgun (WGS) entry which is preliminary data.</text>
</comment>
<keyword evidence="2" id="KW-1185">Reference proteome</keyword>
<evidence type="ECO:0000313" key="2">
    <source>
        <dbReference type="Proteomes" id="UP000289886"/>
    </source>
</evidence>
<organism evidence="1 2">
    <name type="scientific">Acipenser ruthenus</name>
    <name type="common">Sterlet sturgeon</name>
    <dbReference type="NCBI Taxonomy" id="7906"/>
    <lineage>
        <taxon>Eukaryota</taxon>
        <taxon>Metazoa</taxon>
        <taxon>Chordata</taxon>
        <taxon>Craniata</taxon>
        <taxon>Vertebrata</taxon>
        <taxon>Euteleostomi</taxon>
        <taxon>Actinopterygii</taxon>
        <taxon>Chondrostei</taxon>
        <taxon>Acipenseriformes</taxon>
        <taxon>Acipenseridae</taxon>
        <taxon>Acipenser</taxon>
    </lineage>
</organism>
<name>A0A444U0G8_ACIRT</name>
<sequence length="174" mass="20212">MPDDQLAKMEQDKIDREVICLMDDDSLAKYVPIFGDRIAVRNLCKSRESEYKEKAETKKQNLLQKLRDKMMLHNNGKEVVNTGRDGEGYENNSKRRCYLKGNRHAVKESRRIELGWLHEGKQVRKRNGGGTRVLEVSKTADKQALIQLAKDLFFPNGNSKKGYLEDFKYDILDF</sequence>
<dbReference type="AlphaFoldDB" id="A0A444U0G8"/>
<evidence type="ECO:0000313" key="1">
    <source>
        <dbReference type="EMBL" id="RXM28652.1"/>
    </source>
</evidence>
<dbReference type="EMBL" id="SCEB01215601">
    <property type="protein sequence ID" value="RXM28652.1"/>
    <property type="molecule type" value="Genomic_DNA"/>
</dbReference>
<reference evidence="1 2" key="1">
    <citation type="submission" date="2019-01" db="EMBL/GenBank/DDBJ databases">
        <title>Draft Genome and Complete Hox-Cluster Characterization of the Sterlet Sturgeon (Acipenser ruthenus).</title>
        <authorList>
            <person name="Wei Q."/>
        </authorList>
    </citation>
    <scope>NUCLEOTIDE SEQUENCE [LARGE SCALE GENOMIC DNA]</scope>
    <source>
        <strain evidence="1">WHYD16114868_AA</strain>
        <tissue evidence="1">Blood</tissue>
    </source>
</reference>
<accession>A0A444U0G8</accession>
<proteinExistence type="predicted"/>